<protein>
    <recommendedName>
        <fullName evidence="3">PAS domain-containing protein</fullName>
    </recommendedName>
</protein>
<reference evidence="1 2" key="1">
    <citation type="submission" date="2020-11" db="EMBL/GenBank/DDBJ databases">
        <authorList>
            <person name="Kim M.K."/>
        </authorList>
    </citation>
    <scope>NUCLEOTIDE SEQUENCE [LARGE SCALE GENOMIC DNA]</scope>
    <source>
        <strain evidence="1 2">BT290</strain>
    </source>
</reference>
<evidence type="ECO:0008006" key="3">
    <source>
        <dbReference type="Google" id="ProtNLM"/>
    </source>
</evidence>
<organism evidence="1 2">
    <name type="scientific">Microvirga terrestris</name>
    <dbReference type="NCBI Taxonomy" id="2791024"/>
    <lineage>
        <taxon>Bacteria</taxon>
        <taxon>Pseudomonadati</taxon>
        <taxon>Pseudomonadota</taxon>
        <taxon>Alphaproteobacteria</taxon>
        <taxon>Hyphomicrobiales</taxon>
        <taxon>Methylobacteriaceae</taxon>
        <taxon>Microvirga</taxon>
    </lineage>
</organism>
<name>A0ABS0HMU0_9HYPH</name>
<accession>A0ABS0HMU0</accession>
<dbReference type="Proteomes" id="UP000611708">
    <property type="component" value="Unassembled WGS sequence"/>
</dbReference>
<dbReference type="EMBL" id="JADQDN010000001">
    <property type="protein sequence ID" value="MBF9194800.1"/>
    <property type="molecule type" value="Genomic_DNA"/>
</dbReference>
<gene>
    <name evidence="1" type="ORF">I2H36_02010</name>
</gene>
<proteinExistence type="predicted"/>
<sequence length="227" mass="24974">MNLNRLRSHLARASFLFTKLGTRQARSSVAALQFMDVPAAVLTRNGRLLACNEAMESRLSQVSVGAGDQISFTDKEAQRILSESLERIMAGLFDQLRGPIPLPATEEHGPAVAYLIPMRGAAQDLFGCESTLLMIRPADSDNRLMDLVRTRFAIDAGEAERWGRLLAATSPRLAAALLASSENVQAVLDQTLGRTQRGLEARMANFLWRLGEDPEYAWQARRAAFSS</sequence>
<evidence type="ECO:0000313" key="2">
    <source>
        <dbReference type="Proteomes" id="UP000611708"/>
    </source>
</evidence>
<comment type="caution">
    <text evidence="1">The sequence shown here is derived from an EMBL/GenBank/DDBJ whole genome shotgun (WGS) entry which is preliminary data.</text>
</comment>
<keyword evidence="2" id="KW-1185">Reference proteome</keyword>
<evidence type="ECO:0000313" key="1">
    <source>
        <dbReference type="EMBL" id="MBF9194800.1"/>
    </source>
</evidence>
<dbReference type="RefSeq" id="WP_196262210.1">
    <property type="nucleotide sequence ID" value="NZ_JADQDN010000001.1"/>
</dbReference>